<dbReference type="Proteomes" id="UP000434172">
    <property type="component" value="Unassembled WGS sequence"/>
</dbReference>
<keyword evidence="2" id="KW-1185">Reference proteome</keyword>
<dbReference type="AlphaFoldDB" id="A0A8H3VZY6"/>
<reference evidence="1 2" key="1">
    <citation type="submission" date="2019-12" db="EMBL/GenBank/DDBJ databases">
        <title>A genome sequence resource for the geographically widespread anthracnose pathogen Colletotrichum asianum.</title>
        <authorList>
            <person name="Meng Y."/>
        </authorList>
    </citation>
    <scope>NUCLEOTIDE SEQUENCE [LARGE SCALE GENOMIC DNA]</scope>
    <source>
        <strain evidence="1 2">ICMP 18580</strain>
    </source>
</reference>
<comment type="caution">
    <text evidence="1">The sequence shown here is derived from an EMBL/GenBank/DDBJ whole genome shotgun (WGS) entry which is preliminary data.</text>
</comment>
<dbReference type="EMBL" id="WOWK01000186">
    <property type="protein sequence ID" value="KAF0315782.1"/>
    <property type="molecule type" value="Genomic_DNA"/>
</dbReference>
<organism evidence="1 2">
    <name type="scientific">Colletotrichum asianum</name>
    <dbReference type="NCBI Taxonomy" id="702518"/>
    <lineage>
        <taxon>Eukaryota</taxon>
        <taxon>Fungi</taxon>
        <taxon>Dikarya</taxon>
        <taxon>Ascomycota</taxon>
        <taxon>Pezizomycotina</taxon>
        <taxon>Sordariomycetes</taxon>
        <taxon>Hypocreomycetidae</taxon>
        <taxon>Glomerellales</taxon>
        <taxon>Glomerellaceae</taxon>
        <taxon>Colletotrichum</taxon>
        <taxon>Colletotrichum gloeosporioides species complex</taxon>
    </lineage>
</organism>
<evidence type="ECO:0000313" key="1">
    <source>
        <dbReference type="EMBL" id="KAF0315782.1"/>
    </source>
</evidence>
<evidence type="ECO:0000313" key="2">
    <source>
        <dbReference type="Proteomes" id="UP000434172"/>
    </source>
</evidence>
<accession>A0A8H3VZY6</accession>
<name>A0A8H3VZY6_9PEZI</name>
<proteinExistence type="predicted"/>
<sequence>MLTLLLKSTINFLNATRKRVKNDKD</sequence>
<protein>
    <submittedName>
        <fullName evidence="1">Uncharacterized protein</fullName>
    </submittedName>
</protein>
<gene>
    <name evidence="1" type="ORF">GQ607_016968</name>
</gene>